<accession>A0A517PGS9</accession>
<evidence type="ECO:0000313" key="2">
    <source>
        <dbReference type="EMBL" id="QDT18569.1"/>
    </source>
</evidence>
<proteinExistence type="predicted"/>
<keyword evidence="3" id="KW-1185">Reference proteome</keyword>
<feature type="chain" id="PRO_5021893690" evidence="1">
    <location>
        <begin position="37"/>
        <end position="401"/>
    </location>
</feature>
<organism evidence="2 3">
    <name type="scientific">Gimesia chilikensis</name>
    <dbReference type="NCBI Taxonomy" id="2605989"/>
    <lineage>
        <taxon>Bacteria</taxon>
        <taxon>Pseudomonadati</taxon>
        <taxon>Planctomycetota</taxon>
        <taxon>Planctomycetia</taxon>
        <taxon>Planctomycetales</taxon>
        <taxon>Planctomycetaceae</taxon>
        <taxon>Gimesia</taxon>
    </lineage>
</organism>
<sequence precursor="true">MNRLTNFFQHRILKQRTVMGLLCGLILLAQVPVAQACPFCSAPSLTLTEQLSQSDVAVLVQWIEAEKGDLEKAGKTVFEVKEIIRQSDKDKLKVGDKITINRHRPGKKGNLFMLLGTKGAEVDWGDPIEVTETSYHYVSQAPPPEEKTSKRLRYFLKFLEFPDQMISNDAYAEFANAPYEDIATLSKDMPREKIRKWLSDPETPVTRIGLYGLLMGLCGQGEDVEFMEKKINEPTKDFRLGIDGVISGYLLLTGSDGLDKIDESKFVPKDVAFSETYAAMQALRFMWTYGDGRIDKARLRKSMRLLLDRPELTDLVVADLARWDDWSVMNRLMEMYGAEDYNIPSIKRAIVRYLLVASKGKNKNGGGPDAATTEKAKELLAKLREEDPKTVKSAERFFFLK</sequence>
<reference evidence="2 3" key="1">
    <citation type="submission" date="2019-02" db="EMBL/GenBank/DDBJ databases">
        <title>Deep-cultivation of Planctomycetes and their phenomic and genomic characterization uncovers novel biology.</title>
        <authorList>
            <person name="Wiegand S."/>
            <person name="Jogler M."/>
            <person name="Boedeker C."/>
            <person name="Pinto D."/>
            <person name="Vollmers J."/>
            <person name="Rivas-Marin E."/>
            <person name="Kohn T."/>
            <person name="Peeters S.H."/>
            <person name="Heuer A."/>
            <person name="Rast P."/>
            <person name="Oberbeckmann S."/>
            <person name="Bunk B."/>
            <person name="Jeske O."/>
            <person name="Meyerdierks A."/>
            <person name="Storesund J.E."/>
            <person name="Kallscheuer N."/>
            <person name="Luecker S."/>
            <person name="Lage O.M."/>
            <person name="Pohl T."/>
            <person name="Merkel B.J."/>
            <person name="Hornburger P."/>
            <person name="Mueller R.-W."/>
            <person name="Bruemmer F."/>
            <person name="Labrenz M."/>
            <person name="Spormann A.M."/>
            <person name="Op den Camp H."/>
            <person name="Overmann J."/>
            <person name="Amann R."/>
            <person name="Jetten M.S.M."/>
            <person name="Mascher T."/>
            <person name="Medema M.H."/>
            <person name="Devos D.P."/>
            <person name="Kaster A.-K."/>
            <person name="Ovreas L."/>
            <person name="Rohde M."/>
            <person name="Galperin M.Y."/>
            <person name="Jogler C."/>
        </authorList>
    </citation>
    <scope>NUCLEOTIDE SEQUENCE [LARGE SCALE GENOMIC DNA]</scope>
    <source>
        <strain evidence="2 3">HG66A1</strain>
    </source>
</reference>
<gene>
    <name evidence="2" type="ORF">HG66A1_03300</name>
</gene>
<evidence type="ECO:0000313" key="3">
    <source>
        <dbReference type="Proteomes" id="UP000320421"/>
    </source>
</evidence>
<dbReference type="RefSeq" id="WP_145180216.1">
    <property type="nucleotide sequence ID" value="NZ_CP036266.1"/>
</dbReference>
<dbReference type="OrthoDB" id="260790at2"/>
<evidence type="ECO:0000256" key="1">
    <source>
        <dbReference type="SAM" id="SignalP"/>
    </source>
</evidence>
<feature type="signal peptide" evidence="1">
    <location>
        <begin position="1"/>
        <end position="36"/>
    </location>
</feature>
<protein>
    <submittedName>
        <fullName evidence="2">Uncharacterized protein</fullName>
    </submittedName>
</protein>
<dbReference type="AlphaFoldDB" id="A0A517PGS9"/>
<dbReference type="EMBL" id="CP036266">
    <property type="protein sequence ID" value="QDT18569.1"/>
    <property type="molecule type" value="Genomic_DNA"/>
</dbReference>
<keyword evidence="1" id="KW-0732">Signal</keyword>
<dbReference type="Proteomes" id="UP000320421">
    <property type="component" value="Chromosome"/>
</dbReference>
<name>A0A517PGS9_9PLAN</name>